<feature type="domain" description="RagB/SusD" evidence="6">
    <location>
        <begin position="339"/>
        <end position="531"/>
    </location>
</feature>
<protein>
    <submittedName>
        <fullName evidence="8">RagB/SusD family nutrient uptake outer membrane protein</fullName>
    </submittedName>
</protein>
<accession>A0ABV6L5K1</accession>
<evidence type="ECO:0000256" key="4">
    <source>
        <dbReference type="ARBA" id="ARBA00023136"/>
    </source>
</evidence>
<keyword evidence="4" id="KW-0472">Membrane</keyword>
<organism evidence="8 9">
    <name type="scientific">Mucilaginibacter angelicae</name>
    <dbReference type="NCBI Taxonomy" id="869718"/>
    <lineage>
        <taxon>Bacteria</taxon>
        <taxon>Pseudomonadati</taxon>
        <taxon>Bacteroidota</taxon>
        <taxon>Sphingobacteriia</taxon>
        <taxon>Sphingobacteriales</taxon>
        <taxon>Sphingobacteriaceae</taxon>
        <taxon>Mucilaginibacter</taxon>
    </lineage>
</organism>
<evidence type="ECO:0000313" key="9">
    <source>
        <dbReference type="Proteomes" id="UP001589828"/>
    </source>
</evidence>
<evidence type="ECO:0000256" key="1">
    <source>
        <dbReference type="ARBA" id="ARBA00004442"/>
    </source>
</evidence>
<keyword evidence="9" id="KW-1185">Reference proteome</keyword>
<evidence type="ECO:0000313" key="8">
    <source>
        <dbReference type="EMBL" id="MFC0514752.1"/>
    </source>
</evidence>
<evidence type="ECO:0000256" key="5">
    <source>
        <dbReference type="ARBA" id="ARBA00023237"/>
    </source>
</evidence>
<dbReference type="SUPFAM" id="SSF48452">
    <property type="entry name" value="TPR-like"/>
    <property type="match status" value="1"/>
</dbReference>
<dbReference type="EMBL" id="JBHLTS010000021">
    <property type="protein sequence ID" value="MFC0514752.1"/>
    <property type="molecule type" value="Genomic_DNA"/>
</dbReference>
<evidence type="ECO:0000256" key="2">
    <source>
        <dbReference type="ARBA" id="ARBA00006275"/>
    </source>
</evidence>
<sequence length="535" mass="58696">MKRIKINIALLVISIIMISSCKKDYLNRPPLTGITTDNFYKSGSDLRLATATLYAQPWAGWNNFPLLGIGDIMSGNMLQPYNADLVQFTSFSITPQNSYLAQSWTSFYDVVAHCNINIKAINTKMPDSVAVKSKTGALGEIKFIRATSYFYLAQLWGAVPIIEDNDKLIANPLVPRHKLTDVYKFIINDLRYAVANLPKTDQPGRVTTWSAQGMLAKVYLTRAGLGQNGSRNQSDLDSAAYYAGSVCNTSGLTLLPSYYNLFRTQFNDNPESLFAFQWAPGVGYGQGNAIQTQFAPSSSLVTGGGGWGGAIGPTIDLANQYTTQDSVRRKATFMLTGDKYPELNAAGGGYTATGVNVKKHVVGTAADNNSPTMDLWSSIEHNAVLRLADVYLIYAEALLGNNASTTNAIALQYFNAVRTRAGVDKVTMLTPDVIMNERRIELAFEGQYWFDLVRLSYYNPQKAISIIRVQITPTNSQNNSMPRTQFSYDPATGIKTPAANSLIFTPPSINTFTLPIPANDQTADPKLLEAPVPYY</sequence>
<reference evidence="8 9" key="1">
    <citation type="submission" date="2024-09" db="EMBL/GenBank/DDBJ databases">
        <authorList>
            <person name="Sun Q."/>
            <person name="Mori K."/>
        </authorList>
    </citation>
    <scope>NUCLEOTIDE SEQUENCE [LARGE SCALE GENOMIC DNA]</scope>
    <source>
        <strain evidence="8 9">NCAIM B.02415</strain>
    </source>
</reference>
<comment type="similarity">
    <text evidence="2">Belongs to the SusD family.</text>
</comment>
<gene>
    <name evidence="8" type="ORF">ACFFGT_11105</name>
</gene>
<dbReference type="InterPro" id="IPR033985">
    <property type="entry name" value="SusD-like_N"/>
</dbReference>
<evidence type="ECO:0000256" key="3">
    <source>
        <dbReference type="ARBA" id="ARBA00022729"/>
    </source>
</evidence>
<evidence type="ECO:0000259" key="6">
    <source>
        <dbReference type="Pfam" id="PF07980"/>
    </source>
</evidence>
<proteinExistence type="inferred from homology"/>
<keyword evidence="5" id="KW-0998">Cell outer membrane</keyword>
<dbReference type="RefSeq" id="WP_377022595.1">
    <property type="nucleotide sequence ID" value="NZ_JBHLTS010000021.1"/>
</dbReference>
<name>A0ABV6L5K1_9SPHI</name>
<comment type="subcellular location">
    <subcellularLocation>
        <location evidence="1">Cell outer membrane</location>
    </subcellularLocation>
</comment>
<dbReference type="Proteomes" id="UP001589828">
    <property type="component" value="Unassembled WGS sequence"/>
</dbReference>
<feature type="domain" description="SusD-like N-terminal" evidence="7">
    <location>
        <begin position="71"/>
        <end position="220"/>
    </location>
</feature>
<keyword evidence="3" id="KW-0732">Signal</keyword>
<dbReference type="Gene3D" id="1.25.40.390">
    <property type="match status" value="1"/>
</dbReference>
<comment type="caution">
    <text evidence="8">The sequence shown here is derived from an EMBL/GenBank/DDBJ whole genome shotgun (WGS) entry which is preliminary data.</text>
</comment>
<evidence type="ECO:0000259" key="7">
    <source>
        <dbReference type="Pfam" id="PF14322"/>
    </source>
</evidence>
<dbReference type="Pfam" id="PF07980">
    <property type="entry name" value="SusD_RagB"/>
    <property type="match status" value="1"/>
</dbReference>
<dbReference type="InterPro" id="IPR012944">
    <property type="entry name" value="SusD_RagB_dom"/>
</dbReference>
<dbReference type="PROSITE" id="PS51257">
    <property type="entry name" value="PROKAR_LIPOPROTEIN"/>
    <property type="match status" value="1"/>
</dbReference>
<dbReference type="Pfam" id="PF14322">
    <property type="entry name" value="SusD-like_3"/>
    <property type="match status" value="1"/>
</dbReference>
<dbReference type="InterPro" id="IPR011990">
    <property type="entry name" value="TPR-like_helical_dom_sf"/>
</dbReference>